<feature type="domain" description="Bacterial surface antigen (D15)" evidence="9">
    <location>
        <begin position="271"/>
        <end position="615"/>
    </location>
</feature>
<evidence type="ECO:0008006" key="13">
    <source>
        <dbReference type="Google" id="ProtNLM"/>
    </source>
</evidence>
<evidence type="ECO:0000259" key="9">
    <source>
        <dbReference type="Pfam" id="PF01103"/>
    </source>
</evidence>
<keyword evidence="4" id="KW-0812">Transmembrane</keyword>
<dbReference type="AlphaFoldDB" id="A0A9Q0JVH2"/>
<reference evidence="11" key="1">
    <citation type="journal article" date="2023" name="Plant J.">
        <title>The genome of the king protea, Protea cynaroides.</title>
        <authorList>
            <person name="Chang J."/>
            <person name="Duong T.A."/>
            <person name="Schoeman C."/>
            <person name="Ma X."/>
            <person name="Roodt D."/>
            <person name="Barker N."/>
            <person name="Li Z."/>
            <person name="Van de Peer Y."/>
            <person name="Mizrachi E."/>
        </authorList>
    </citation>
    <scope>NUCLEOTIDE SEQUENCE</scope>
    <source>
        <tissue evidence="11">Young leaves</tissue>
    </source>
</reference>
<evidence type="ECO:0000256" key="7">
    <source>
        <dbReference type="ARBA" id="ARBA00024013"/>
    </source>
</evidence>
<dbReference type="FunFam" id="3.10.20.310:FF:000016">
    <property type="entry name" value="Outer membrane OMP85 family protein"/>
    <property type="match status" value="1"/>
</dbReference>
<comment type="similarity">
    <text evidence="2">Belongs to the SAM50/omp85 family.</text>
</comment>
<comment type="subcellular location">
    <subcellularLocation>
        <location evidence="1">Mitochondrion outer membrane</location>
        <topology evidence="1">Multi-pass membrane protein</topology>
    </subcellularLocation>
    <subcellularLocation>
        <location evidence="7">Plastid</location>
        <location evidence="7">Chloroplast outer membrane</location>
    </subcellularLocation>
</comment>
<feature type="compositionally biased region" description="Acidic residues" evidence="8">
    <location>
        <begin position="105"/>
        <end position="138"/>
    </location>
</feature>
<proteinExistence type="inferred from homology"/>
<evidence type="ECO:0000256" key="3">
    <source>
        <dbReference type="ARBA" id="ARBA00022452"/>
    </source>
</evidence>
<protein>
    <recommendedName>
        <fullName evidence="13">Bacterial surface antigen (D15) domain-containing protein</fullName>
    </recommendedName>
</protein>
<dbReference type="FunFam" id="2.40.160.50:FF:000005">
    <property type="entry name" value="Outer membrane OMP85 family protein"/>
    <property type="match status" value="1"/>
</dbReference>
<dbReference type="Pfam" id="PF07244">
    <property type="entry name" value="POTRA"/>
    <property type="match status" value="1"/>
</dbReference>
<keyword evidence="12" id="KW-1185">Reference proteome</keyword>
<evidence type="ECO:0000256" key="1">
    <source>
        <dbReference type="ARBA" id="ARBA00004374"/>
    </source>
</evidence>
<dbReference type="GO" id="GO:0009707">
    <property type="term" value="C:chloroplast outer membrane"/>
    <property type="evidence" value="ECO:0007669"/>
    <property type="project" value="UniProtKB-SubCell"/>
</dbReference>
<accession>A0A9Q0JVH2</accession>
<dbReference type="Proteomes" id="UP001141806">
    <property type="component" value="Unassembled WGS sequence"/>
</dbReference>
<sequence length="618" mass="69115">MGPFKFGCLNLENHREPRKEQGNRENIKAKRKRPRWGSGFFSSIAKDDKGRLTCFFSPTNCCRGNDGSSRSLFFITHRCGELFPMATSVEEQENYKEKLPRNPNGDEEEGDPNGDEEEDFEEDFEEEEEEEEDFEEDVSQARLLSERNKLNNLFRRLSTELVTVRVHDVLIKGNTKTKESLIEPELEALKKATTMQELLQAASVANARLQRLQIFDSVNITLDGGPPELPGTANVIVEVVETKNPLTGDIGIFSKPEARSWSLEGSLKLKNLLGYGDIWDGSGAYGWDQTSEISTGVSLPRFKGLVTPVTARISLLSQDWLKFSSYKEHLLGLSVGLISTRNHDLSYNLTWRNLTDPSQMSSRSIRRQLGHSLLSSLKYSFKVDKRDSPLRPKRGYAFLSTTQIGGLTPDNRSLRFLRQEFDLRYALPLGFYNAAVNFGISAGVIVPWGSGFMNMPSSLPERFFLGGHSSPVCNLSGPTTLFGFKSRGTGPAEARRVIIDKSNNENTSSSSGTDALGGDLAVTAFADLSFDLPLRILREAGIHGHLFACAGNLAKLTENEYRNFTFQKFGESFRRSAGVGIIVPTRLFRMEVNYCYILKQFEHDHGKTGVQFSFSSPL</sequence>
<keyword evidence="3" id="KW-1134">Transmembrane beta strand</keyword>
<keyword evidence="5" id="KW-1002">Plastid outer membrane</keyword>
<dbReference type="Gene3D" id="3.10.20.310">
    <property type="entry name" value="membrane protein fhac"/>
    <property type="match status" value="1"/>
</dbReference>
<evidence type="ECO:0000256" key="4">
    <source>
        <dbReference type="ARBA" id="ARBA00022692"/>
    </source>
</evidence>
<feature type="region of interest" description="Disordered" evidence="8">
    <location>
        <begin position="90"/>
        <end position="140"/>
    </location>
</feature>
<evidence type="ECO:0000313" key="11">
    <source>
        <dbReference type="EMBL" id="KAJ4953012.1"/>
    </source>
</evidence>
<dbReference type="PANTHER" id="PTHR12815">
    <property type="entry name" value="SORTING AND ASSEMBLY MACHINERY SAMM50 PROTEIN FAMILY MEMBER"/>
    <property type="match status" value="1"/>
</dbReference>
<dbReference type="InterPro" id="IPR010827">
    <property type="entry name" value="BamA/TamA_POTRA"/>
</dbReference>
<dbReference type="Pfam" id="PF01103">
    <property type="entry name" value="Omp85"/>
    <property type="match status" value="1"/>
</dbReference>
<feature type="domain" description="POTRA" evidence="10">
    <location>
        <begin position="164"/>
        <end position="241"/>
    </location>
</feature>
<gene>
    <name evidence="11" type="ORF">NE237_029844</name>
</gene>
<comment type="caution">
    <text evidence="11">The sequence shown here is derived from an EMBL/GenBank/DDBJ whole genome shotgun (WGS) entry which is preliminary data.</text>
</comment>
<keyword evidence="5" id="KW-0934">Plastid</keyword>
<dbReference type="OrthoDB" id="1724197at2759"/>
<evidence type="ECO:0000256" key="6">
    <source>
        <dbReference type="ARBA" id="ARBA00023136"/>
    </source>
</evidence>
<dbReference type="EMBL" id="JAMYWD010000012">
    <property type="protein sequence ID" value="KAJ4953012.1"/>
    <property type="molecule type" value="Genomic_DNA"/>
</dbReference>
<keyword evidence="6" id="KW-0472">Membrane</keyword>
<evidence type="ECO:0000259" key="10">
    <source>
        <dbReference type="Pfam" id="PF07244"/>
    </source>
</evidence>
<dbReference type="InterPro" id="IPR039910">
    <property type="entry name" value="D15-like"/>
</dbReference>
<evidence type="ECO:0000256" key="5">
    <source>
        <dbReference type="ARBA" id="ARBA00022805"/>
    </source>
</evidence>
<name>A0A9Q0JVH2_9MAGN</name>
<organism evidence="11 12">
    <name type="scientific">Protea cynaroides</name>
    <dbReference type="NCBI Taxonomy" id="273540"/>
    <lineage>
        <taxon>Eukaryota</taxon>
        <taxon>Viridiplantae</taxon>
        <taxon>Streptophyta</taxon>
        <taxon>Embryophyta</taxon>
        <taxon>Tracheophyta</taxon>
        <taxon>Spermatophyta</taxon>
        <taxon>Magnoliopsida</taxon>
        <taxon>Proteales</taxon>
        <taxon>Proteaceae</taxon>
        <taxon>Protea</taxon>
    </lineage>
</organism>
<dbReference type="GO" id="GO:0005741">
    <property type="term" value="C:mitochondrial outer membrane"/>
    <property type="evidence" value="ECO:0007669"/>
    <property type="project" value="UniProtKB-SubCell"/>
</dbReference>
<evidence type="ECO:0000313" key="12">
    <source>
        <dbReference type="Proteomes" id="UP001141806"/>
    </source>
</evidence>
<dbReference type="InterPro" id="IPR000184">
    <property type="entry name" value="Bac_surfAg_D15"/>
</dbReference>
<evidence type="ECO:0000256" key="2">
    <source>
        <dbReference type="ARBA" id="ARBA00010913"/>
    </source>
</evidence>
<dbReference type="Gene3D" id="2.40.160.50">
    <property type="entry name" value="membrane protein fhac: a member of the omp85/tpsb transporter family"/>
    <property type="match status" value="1"/>
</dbReference>
<evidence type="ECO:0000256" key="8">
    <source>
        <dbReference type="SAM" id="MobiDB-lite"/>
    </source>
</evidence>
<dbReference type="PANTHER" id="PTHR12815:SF18">
    <property type="entry name" value="SORTING AND ASSEMBLY MACHINERY COMPONENT 50 HOMOLOG"/>
    <property type="match status" value="1"/>
</dbReference>